<accession>A0A1H7I7I5</accession>
<protein>
    <submittedName>
        <fullName evidence="3">Arylsulfatase</fullName>
    </submittedName>
</protein>
<dbReference type="Proteomes" id="UP000183015">
    <property type="component" value="Unassembled WGS sequence"/>
</dbReference>
<dbReference type="AlphaFoldDB" id="A0A1H7I7I5"/>
<keyword evidence="4" id="KW-1185">Reference proteome</keyword>
<dbReference type="Gene3D" id="3.40.720.10">
    <property type="entry name" value="Alkaline Phosphatase, subunit A"/>
    <property type="match status" value="1"/>
</dbReference>
<dbReference type="CDD" id="cd16035">
    <property type="entry name" value="sulfatase_like"/>
    <property type="match status" value="1"/>
</dbReference>
<dbReference type="InterPro" id="IPR051849">
    <property type="entry name" value="GAG-degrading_sulfatase"/>
</dbReference>
<dbReference type="GO" id="GO:0004065">
    <property type="term" value="F:arylsulfatase activity"/>
    <property type="evidence" value="ECO:0007669"/>
    <property type="project" value="TreeGrafter"/>
</dbReference>
<dbReference type="GO" id="GO:0015024">
    <property type="term" value="F:glucuronate-2-sulfatase activity"/>
    <property type="evidence" value="ECO:0007669"/>
    <property type="project" value="TreeGrafter"/>
</dbReference>
<proteinExistence type="predicted"/>
<name>A0A1H7I7I5_STRJI</name>
<organism evidence="3 4">
    <name type="scientific">Streptacidiphilus jiangxiensis</name>
    <dbReference type="NCBI Taxonomy" id="235985"/>
    <lineage>
        <taxon>Bacteria</taxon>
        <taxon>Bacillati</taxon>
        <taxon>Actinomycetota</taxon>
        <taxon>Actinomycetes</taxon>
        <taxon>Kitasatosporales</taxon>
        <taxon>Streptomycetaceae</taxon>
        <taxon>Streptacidiphilus</taxon>
    </lineage>
</organism>
<dbReference type="eggNOG" id="COG3119">
    <property type="taxonomic scope" value="Bacteria"/>
</dbReference>
<evidence type="ECO:0000313" key="3">
    <source>
        <dbReference type="EMBL" id="SEK57772.1"/>
    </source>
</evidence>
<dbReference type="PANTHER" id="PTHR46615">
    <property type="entry name" value="ARYLSULFATASE K"/>
    <property type="match status" value="1"/>
</dbReference>
<gene>
    <name evidence="3" type="ORF">SAMN05414137_102511</name>
</gene>
<reference evidence="4" key="1">
    <citation type="submission" date="2016-10" db="EMBL/GenBank/DDBJ databases">
        <authorList>
            <person name="Varghese N."/>
        </authorList>
    </citation>
    <scope>NUCLEOTIDE SEQUENCE [LARGE SCALE GENOMIC DNA]</scope>
    <source>
        <strain evidence="4">DSM 45096 / BCRC 16803 / CGMCC 4.1857 / CIP 109030 / JCM 12277 / KCTC 19219 / NBRC 100920 / 33214</strain>
    </source>
</reference>
<dbReference type="EMBL" id="FOAZ01000002">
    <property type="protein sequence ID" value="SEK57772.1"/>
    <property type="molecule type" value="Genomic_DNA"/>
</dbReference>
<dbReference type="SUPFAM" id="SSF53649">
    <property type="entry name" value="Alkaline phosphatase-like"/>
    <property type="match status" value="1"/>
</dbReference>
<dbReference type="PANTHER" id="PTHR46615:SF1">
    <property type="entry name" value="ARYLSULFATASE K"/>
    <property type="match status" value="1"/>
</dbReference>
<evidence type="ECO:0000259" key="2">
    <source>
        <dbReference type="Pfam" id="PF00884"/>
    </source>
</evidence>
<dbReference type="InterPro" id="IPR000917">
    <property type="entry name" value="Sulfatase_N"/>
</dbReference>
<dbReference type="STRING" id="235985.SAMN05414137_102511"/>
<sequence>MSGRPNILLIVTDEERVSLPRPEGYSLPARERIATRGTTFERYYAASAMCSSARSVIYTGQHLPLTEIYDNDNMPYIRPLDPQLGTLGTMLRSAGYYTTYQGKWHLSNAYITPEHPGPTTDALEPYGFSEFNDWGDIDGGAWAGLKIDPVIAGQAVGWLRNRAPVVSEDQPWFMAVNFVNPHDIMSFDYGGRSQVQLPFGLAHAVVARAAANIPVYQRRWDFDLPASLHDDLSGAAPAVTEYARMLDTVFGPVADDQHWYDGLNFYLNAIRDVDRSVEFVLDALEASGQADRTVVVLTSDHGEMAGSHGLRQKGNLVYDENFHVPFVLAHPDLRGGGRTGALASAVDLAPTLLEVAGVDAAETAERHPGLKGHSLMPVLHGGSVREGVLTAVESITTLDASFWFEFADPEAPERIASGDLRPDWDKRGFLRGYSDERYTFGRYFSPLRPNRPASTEALLADNDVVLYDREQDPGEVRNLAADPDARELVERYRARLESLIDAEIGADTRAWVTERPRLLGWPTWHGDTDRPEALAGSADSGG</sequence>
<evidence type="ECO:0000256" key="1">
    <source>
        <dbReference type="SAM" id="MobiDB-lite"/>
    </source>
</evidence>
<feature type="domain" description="Sulfatase N-terminal" evidence="2">
    <location>
        <begin position="5"/>
        <end position="358"/>
    </location>
</feature>
<evidence type="ECO:0000313" key="4">
    <source>
        <dbReference type="Proteomes" id="UP000183015"/>
    </source>
</evidence>
<dbReference type="RefSeq" id="WP_052438415.1">
    <property type="nucleotide sequence ID" value="NZ_BBPN01000005.1"/>
</dbReference>
<dbReference type="InterPro" id="IPR017850">
    <property type="entry name" value="Alkaline_phosphatase_core_sf"/>
</dbReference>
<feature type="region of interest" description="Disordered" evidence="1">
    <location>
        <begin position="523"/>
        <end position="542"/>
    </location>
</feature>
<dbReference type="Pfam" id="PF00884">
    <property type="entry name" value="Sulfatase"/>
    <property type="match status" value="1"/>
</dbReference>